<dbReference type="CDD" id="cd03808">
    <property type="entry name" value="GT4_CapM-like"/>
    <property type="match status" value="1"/>
</dbReference>
<dbReference type="InterPro" id="IPR028098">
    <property type="entry name" value="Glyco_trans_4-like_N"/>
</dbReference>
<organism evidence="3 4">
    <name type="scientific">Leptolyngbya cf. ectocarpi LEGE 11479</name>
    <dbReference type="NCBI Taxonomy" id="1828722"/>
    <lineage>
        <taxon>Bacteria</taxon>
        <taxon>Bacillati</taxon>
        <taxon>Cyanobacteriota</taxon>
        <taxon>Cyanophyceae</taxon>
        <taxon>Leptolyngbyales</taxon>
        <taxon>Leptolyngbyaceae</taxon>
        <taxon>Leptolyngbya group</taxon>
        <taxon>Leptolyngbya</taxon>
    </lineage>
</organism>
<evidence type="ECO:0000259" key="1">
    <source>
        <dbReference type="Pfam" id="PF00534"/>
    </source>
</evidence>
<evidence type="ECO:0000313" key="3">
    <source>
        <dbReference type="EMBL" id="MBE9067129.1"/>
    </source>
</evidence>
<keyword evidence="4" id="KW-1185">Reference proteome</keyword>
<dbReference type="Pfam" id="PF13439">
    <property type="entry name" value="Glyco_transf_4"/>
    <property type="match status" value="1"/>
</dbReference>
<dbReference type="EMBL" id="JADEXP010000077">
    <property type="protein sequence ID" value="MBE9067129.1"/>
    <property type="molecule type" value="Genomic_DNA"/>
</dbReference>
<reference evidence="3" key="1">
    <citation type="submission" date="2020-10" db="EMBL/GenBank/DDBJ databases">
        <authorList>
            <person name="Castelo-Branco R."/>
            <person name="Eusebio N."/>
            <person name="Adriana R."/>
            <person name="Vieira A."/>
            <person name="Brugerolle De Fraissinette N."/>
            <person name="Rezende De Castro R."/>
            <person name="Schneider M.P."/>
            <person name="Vasconcelos V."/>
            <person name="Leao P.N."/>
        </authorList>
    </citation>
    <scope>NUCLEOTIDE SEQUENCE</scope>
    <source>
        <strain evidence="3">LEGE 11479</strain>
    </source>
</reference>
<comment type="caution">
    <text evidence="3">The sequence shown here is derived from an EMBL/GenBank/DDBJ whole genome shotgun (WGS) entry which is preliminary data.</text>
</comment>
<protein>
    <submittedName>
        <fullName evidence="3">Glycosyltransferase family 4 protein</fullName>
    </submittedName>
</protein>
<sequence>MASRKVKVLHLITHMPVGGAQDNTLLTVENHNRDEFCVHLAANPSGTWTSRALSAADVFHPLPHLVTPIRPLDDLRALFEIVKLLRQERFEIIHTHSSKAGMLGRLAARIVGGSIVVHTIHGFPFHDFMPAWKRNVYITLERLARSWTDYFITVCDLNRQEALELNLVEHHNAQTVYSGIDFSKLDASGESSKLYQNLEISSDCKVIMMVGRLDEQKAPYYLIEAFSNVLKQYPNVVLLLVGDGHLRPQLEQQVNELGICSSVKFLGSRSDVPQLLKGIDIFALSSLWEGLGRAMTEAMLLGKPVVVPAIYGIPETVHDNETGLLFPAGDVAQLTHHLLHILRHPEVGNRLGANAKTLTRRLFDGNRMVQQIEDIYDTLLSQKHRAVPTKGDVAEPVNVS</sequence>
<dbReference type="GO" id="GO:0016757">
    <property type="term" value="F:glycosyltransferase activity"/>
    <property type="evidence" value="ECO:0007669"/>
    <property type="project" value="InterPro"/>
</dbReference>
<dbReference type="PANTHER" id="PTHR12526">
    <property type="entry name" value="GLYCOSYLTRANSFERASE"/>
    <property type="match status" value="1"/>
</dbReference>
<evidence type="ECO:0000259" key="2">
    <source>
        <dbReference type="Pfam" id="PF13439"/>
    </source>
</evidence>
<evidence type="ECO:0000313" key="4">
    <source>
        <dbReference type="Proteomes" id="UP000615026"/>
    </source>
</evidence>
<dbReference type="RefSeq" id="WP_193993099.1">
    <property type="nucleotide sequence ID" value="NZ_JADEXP010000077.1"/>
</dbReference>
<proteinExistence type="predicted"/>
<dbReference type="SUPFAM" id="SSF53756">
    <property type="entry name" value="UDP-Glycosyltransferase/glycogen phosphorylase"/>
    <property type="match status" value="1"/>
</dbReference>
<name>A0A928X3W6_LEPEC</name>
<dbReference type="Gene3D" id="3.40.50.2000">
    <property type="entry name" value="Glycogen Phosphorylase B"/>
    <property type="match status" value="2"/>
</dbReference>
<dbReference type="Proteomes" id="UP000615026">
    <property type="component" value="Unassembled WGS sequence"/>
</dbReference>
<gene>
    <name evidence="3" type="ORF">IQ260_10725</name>
</gene>
<dbReference type="AlphaFoldDB" id="A0A928X3W6"/>
<feature type="domain" description="Glycosyl transferase family 1" evidence="1">
    <location>
        <begin position="197"/>
        <end position="356"/>
    </location>
</feature>
<feature type="domain" description="Glycosyltransferase subfamily 4-like N-terminal" evidence="2">
    <location>
        <begin position="61"/>
        <end position="183"/>
    </location>
</feature>
<dbReference type="PANTHER" id="PTHR12526:SF638">
    <property type="entry name" value="SPORE COAT PROTEIN SA"/>
    <property type="match status" value="1"/>
</dbReference>
<accession>A0A928X3W6</accession>
<dbReference type="InterPro" id="IPR001296">
    <property type="entry name" value="Glyco_trans_1"/>
</dbReference>
<dbReference type="Pfam" id="PF00534">
    <property type="entry name" value="Glycos_transf_1"/>
    <property type="match status" value="1"/>
</dbReference>